<organism evidence="2">
    <name type="scientific">Ralstonia solanacearum</name>
    <name type="common">Pseudomonas solanacearum</name>
    <dbReference type="NCBI Taxonomy" id="305"/>
    <lineage>
        <taxon>Bacteria</taxon>
        <taxon>Pseudomonadati</taxon>
        <taxon>Pseudomonadota</taxon>
        <taxon>Betaproteobacteria</taxon>
        <taxon>Burkholderiales</taxon>
        <taxon>Burkholderiaceae</taxon>
        <taxon>Ralstonia</taxon>
        <taxon>Ralstonia solanacearum species complex</taxon>
    </lineage>
</organism>
<protein>
    <submittedName>
        <fullName evidence="2">Putative hydrolase or acyltransferase protein</fullName>
        <ecNumber evidence="2">3.-.-.-</ecNumber>
    </submittedName>
</protein>
<dbReference type="EMBL" id="LN899821">
    <property type="protein sequence ID" value="CUV20960.1"/>
    <property type="molecule type" value="Genomic_DNA"/>
</dbReference>
<dbReference type="PRINTS" id="PR00412">
    <property type="entry name" value="EPOXHYDRLASE"/>
</dbReference>
<proteinExistence type="predicted"/>
<name>A0A0S4UFM1_RALSL</name>
<keyword evidence="2" id="KW-0378">Hydrolase</keyword>
<dbReference type="PANTHER" id="PTHR46438:SF11">
    <property type="entry name" value="LIPASE-RELATED"/>
    <property type="match status" value="1"/>
</dbReference>
<dbReference type="InterPro" id="IPR029058">
    <property type="entry name" value="AB_hydrolase_fold"/>
</dbReference>
<dbReference type="InterPro" id="IPR000073">
    <property type="entry name" value="AB_hydrolase_1"/>
</dbReference>
<dbReference type="SUPFAM" id="SSF53474">
    <property type="entry name" value="alpha/beta-Hydrolases"/>
    <property type="match status" value="1"/>
</dbReference>
<feature type="domain" description="AB hydrolase-1" evidence="1">
    <location>
        <begin position="49"/>
        <end position="283"/>
    </location>
</feature>
<evidence type="ECO:0000259" key="1">
    <source>
        <dbReference type="Pfam" id="PF12697"/>
    </source>
</evidence>
<dbReference type="GO" id="GO:0016787">
    <property type="term" value="F:hydrolase activity"/>
    <property type="evidence" value="ECO:0007669"/>
    <property type="project" value="UniProtKB-KW"/>
</dbReference>
<accession>A0A0S4UFM1</accession>
<dbReference type="EC" id="3.-.-.-" evidence="2"/>
<reference evidence="2" key="1">
    <citation type="submission" date="2015-10" db="EMBL/GenBank/DDBJ databases">
        <authorList>
            <person name="Gilbert D.G."/>
        </authorList>
    </citation>
    <scope>NUCLEOTIDE SEQUENCE</scope>
    <source>
        <strain evidence="2">Phyl III-seqv23</strain>
    </source>
</reference>
<gene>
    <name evidence="2" type="ORF">PSS4_v1_1930010</name>
</gene>
<dbReference type="GO" id="GO:0016746">
    <property type="term" value="F:acyltransferase activity"/>
    <property type="evidence" value="ECO:0007669"/>
    <property type="project" value="UniProtKB-KW"/>
</dbReference>
<dbReference type="Pfam" id="PF12697">
    <property type="entry name" value="Abhydrolase_6"/>
    <property type="match status" value="1"/>
</dbReference>
<dbReference type="PANTHER" id="PTHR46438">
    <property type="entry name" value="ALPHA/BETA-HYDROLASES SUPERFAMILY PROTEIN"/>
    <property type="match status" value="1"/>
</dbReference>
<keyword evidence="2" id="KW-0012">Acyltransferase</keyword>
<sequence>MGAFVDHCLAKHARGQSAWLQNGLRTTFVETSAGRVRVHDSGSTKPCVVMAPDGPNTIEHYARLIELLSPALRVVCFDMPGFGYSIPAPRYSHALDEGARAILDVLDRLNIGRATLAFSCANGLYAVNAARMAPDRVAGLVLSQTPSLASMQAWVDRTIPWPLRIPVAGQAIAWLFRKKLVKSWYPMALPKGRKHLFRDTALDAMHCGACFCLAGIVQGLTRETMPSANAMAVPCTMIWGGSDPSHAPTDPTSLHQCAPHAEIEIFEECGHFPDVEAPERFAALLMRHAMRNAMG</sequence>
<dbReference type="InterPro" id="IPR000639">
    <property type="entry name" value="Epox_hydrolase-like"/>
</dbReference>
<dbReference type="PATRIC" id="fig|305.107.peg.4550"/>
<dbReference type="Gene3D" id="3.40.50.1820">
    <property type="entry name" value="alpha/beta hydrolase"/>
    <property type="match status" value="1"/>
</dbReference>
<dbReference type="AlphaFoldDB" id="A0A0S4UFM1"/>
<dbReference type="PRINTS" id="PR00111">
    <property type="entry name" value="ABHYDROLASE"/>
</dbReference>
<keyword evidence="2" id="KW-0808">Transferase</keyword>
<evidence type="ECO:0000313" key="2">
    <source>
        <dbReference type="EMBL" id="CUV20960.1"/>
    </source>
</evidence>